<accession>A0A1X7VIB9</accession>
<reference evidence="1" key="1">
    <citation type="submission" date="2017-05" db="UniProtKB">
        <authorList>
            <consortium name="EnsemblMetazoa"/>
        </authorList>
    </citation>
    <scope>IDENTIFICATION</scope>
</reference>
<dbReference type="EnsemblMetazoa" id="Aqu2.1.39658_001">
    <property type="protein sequence ID" value="Aqu2.1.39658_001"/>
    <property type="gene ID" value="Aqu2.1.39658"/>
</dbReference>
<name>A0A1X7VIB9_AMPQE</name>
<organism evidence="1">
    <name type="scientific">Amphimedon queenslandica</name>
    <name type="common">Sponge</name>
    <dbReference type="NCBI Taxonomy" id="400682"/>
    <lineage>
        <taxon>Eukaryota</taxon>
        <taxon>Metazoa</taxon>
        <taxon>Porifera</taxon>
        <taxon>Demospongiae</taxon>
        <taxon>Heteroscleromorpha</taxon>
        <taxon>Haplosclerida</taxon>
        <taxon>Niphatidae</taxon>
        <taxon>Amphimedon</taxon>
    </lineage>
</organism>
<sequence>PMRLRKPLECRGKKQGKERRKGQVLSFKQLFLVTIIQYMYKHVFISTGFPPQSMLSELNSMSFMS</sequence>
<dbReference type="InParanoid" id="A0A1X7VIB9"/>
<protein>
    <submittedName>
        <fullName evidence="1">Uncharacterized protein</fullName>
    </submittedName>
</protein>
<proteinExistence type="predicted"/>
<evidence type="ECO:0000313" key="1">
    <source>
        <dbReference type="EnsemblMetazoa" id="Aqu2.1.39658_001"/>
    </source>
</evidence>
<dbReference type="AlphaFoldDB" id="A0A1X7VIB9"/>